<evidence type="ECO:0000256" key="3">
    <source>
        <dbReference type="ARBA" id="ARBA00022692"/>
    </source>
</evidence>
<feature type="signal peptide" evidence="8">
    <location>
        <begin position="1"/>
        <end position="29"/>
    </location>
</feature>
<protein>
    <recommendedName>
        <fullName evidence="8 9">Outer membrane protein assembly factor BamA</fullName>
    </recommendedName>
</protein>
<comment type="caution">
    <text evidence="11">The sequence shown here is derived from an EMBL/GenBank/DDBJ whole genome shotgun (WGS) entry which is preliminary data.</text>
</comment>
<dbReference type="GO" id="GO:0051205">
    <property type="term" value="P:protein insertion into membrane"/>
    <property type="evidence" value="ECO:0007669"/>
    <property type="project" value="UniProtKB-UniRule"/>
</dbReference>
<dbReference type="InterPro" id="IPR010827">
    <property type="entry name" value="BamA/TamA_POTRA"/>
</dbReference>
<dbReference type="PIRSF" id="PIRSF006076">
    <property type="entry name" value="OM_assembly_OMP85"/>
    <property type="match status" value="1"/>
</dbReference>
<dbReference type="SUPFAM" id="SSF56935">
    <property type="entry name" value="Porins"/>
    <property type="match status" value="1"/>
</dbReference>
<comment type="subcellular location">
    <subcellularLocation>
        <location evidence="8">Cell outer membrane</location>
    </subcellularLocation>
    <subcellularLocation>
        <location evidence="1">Membrane</location>
    </subcellularLocation>
</comment>
<dbReference type="InterPro" id="IPR034746">
    <property type="entry name" value="POTRA"/>
</dbReference>
<dbReference type="PANTHER" id="PTHR12815">
    <property type="entry name" value="SORTING AND ASSEMBLY MACHINERY SAMM50 PROTEIN FAMILY MEMBER"/>
    <property type="match status" value="1"/>
</dbReference>
<evidence type="ECO:0000313" key="11">
    <source>
        <dbReference type="EMBL" id="MBL0402357.1"/>
    </source>
</evidence>
<evidence type="ECO:0000256" key="8">
    <source>
        <dbReference type="HAMAP-Rule" id="MF_01430"/>
    </source>
</evidence>
<dbReference type="InterPro" id="IPR039910">
    <property type="entry name" value="D15-like"/>
</dbReference>
<evidence type="ECO:0000313" key="12">
    <source>
        <dbReference type="Proteomes" id="UP000605848"/>
    </source>
</evidence>
<dbReference type="EMBL" id="JAEQMY010000001">
    <property type="protein sequence ID" value="MBL0402357.1"/>
    <property type="molecule type" value="Genomic_DNA"/>
</dbReference>
<dbReference type="GO" id="GO:0043165">
    <property type="term" value="P:Gram-negative-bacterium-type cell outer membrane assembly"/>
    <property type="evidence" value="ECO:0007669"/>
    <property type="project" value="UniProtKB-UniRule"/>
</dbReference>
<dbReference type="InterPro" id="IPR023707">
    <property type="entry name" value="OM_assembly_BamA"/>
</dbReference>
<dbReference type="InterPro" id="IPR000184">
    <property type="entry name" value="Bac_surfAg_D15"/>
</dbReference>
<dbReference type="Gene3D" id="3.10.20.310">
    <property type="entry name" value="membrane protein fhac"/>
    <property type="match status" value="4"/>
</dbReference>
<keyword evidence="12" id="KW-1185">Reference proteome</keyword>
<name>A0A936Z986_9HYPH</name>
<evidence type="ECO:0000259" key="10">
    <source>
        <dbReference type="PROSITE" id="PS51779"/>
    </source>
</evidence>
<dbReference type="AlphaFoldDB" id="A0A936Z986"/>
<keyword evidence="3 8" id="KW-0812">Transmembrane</keyword>
<comment type="similarity">
    <text evidence="8">Belongs to the BamA family.</text>
</comment>
<keyword evidence="2 8" id="KW-1134">Transmembrane beta strand</keyword>
<dbReference type="Pfam" id="PF07244">
    <property type="entry name" value="POTRA"/>
    <property type="match status" value="4"/>
</dbReference>
<keyword evidence="5 8" id="KW-0677">Repeat</keyword>
<organism evidence="11 12">
    <name type="scientific">Microvirga aerilata</name>
    <dbReference type="NCBI Taxonomy" id="670292"/>
    <lineage>
        <taxon>Bacteria</taxon>
        <taxon>Pseudomonadati</taxon>
        <taxon>Pseudomonadota</taxon>
        <taxon>Alphaproteobacteria</taxon>
        <taxon>Hyphomicrobiales</taxon>
        <taxon>Methylobacteriaceae</taxon>
        <taxon>Microvirga</taxon>
    </lineage>
</organism>
<evidence type="ECO:0000256" key="5">
    <source>
        <dbReference type="ARBA" id="ARBA00022737"/>
    </source>
</evidence>
<dbReference type="PANTHER" id="PTHR12815:SF23">
    <property type="entry name" value="OUTER MEMBRANE PROTEIN ASSEMBLY FACTOR BAMA"/>
    <property type="match status" value="1"/>
</dbReference>
<evidence type="ECO:0000256" key="1">
    <source>
        <dbReference type="ARBA" id="ARBA00004370"/>
    </source>
</evidence>
<dbReference type="NCBIfam" id="TIGR03303">
    <property type="entry name" value="OM_YaeT"/>
    <property type="match status" value="1"/>
</dbReference>
<dbReference type="Proteomes" id="UP000605848">
    <property type="component" value="Unassembled WGS sequence"/>
</dbReference>
<feature type="domain" description="POTRA" evidence="10">
    <location>
        <begin position="131"/>
        <end position="219"/>
    </location>
</feature>
<reference evidence="11" key="1">
    <citation type="submission" date="2021-01" db="EMBL/GenBank/DDBJ databases">
        <title>Microvirga sp.</title>
        <authorList>
            <person name="Kim M.K."/>
        </authorList>
    </citation>
    <scope>NUCLEOTIDE SEQUENCE</scope>
    <source>
        <strain evidence="11">5420S-16</strain>
    </source>
</reference>
<evidence type="ECO:0000256" key="6">
    <source>
        <dbReference type="ARBA" id="ARBA00023136"/>
    </source>
</evidence>
<evidence type="ECO:0000256" key="9">
    <source>
        <dbReference type="NCBIfam" id="TIGR03303"/>
    </source>
</evidence>
<accession>A0A936Z986</accession>
<feature type="domain" description="POTRA" evidence="10">
    <location>
        <begin position="304"/>
        <end position="377"/>
    </location>
</feature>
<dbReference type="Gene3D" id="2.40.160.50">
    <property type="entry name" value="membrane protein fhac: a member of the omp85/tpsb transporter family"/>
    <property type="match status" value="1"/>
</dbReference>
<evidence type="ECO:0000256" key="7">
    <source>
        <dbReference type="ARBA" id="ARBA00023237"/>
    </source>
</evidence>
<dbReference type="RefSeq" id="WP_202055054.1">
    <property type="nucleotide sequence ID" value="NZ_JAEQMY010000001.1"/>
</dbReference>
<gene>
    <name evidence="8 11" type="primary">bamA</name>
    <name evidence="11" type="ORF">JKG68_00065</name>
</gene>
<comment type="function">
    <text evidence="8">Part of the outer membrane protein assembly complex, which is involved in assembly and insertion of beta-barrel proteins into the outer membrane.</text>
</comment>
<evidence type="ECO:0000256" key="2">
    <source>
        <dbReference type="ARBA" id="ARBA00022452"/>
    </source>
</evidence>
<dbReference type="GO" id="GO:0009279">
    <property type="term" value="C:cell outer membrane"/>
    <property type="evidence" value="ECO:0007669"/>
    <property type="project" value="UniProtKB-SubCell"/>
</dbReference>
<sequence length="793" mass="86337" precursor="true">MMSTTTPRRKKPATTAVIAISALMAGLTAAESTFAQQASSRARRAFAAQGPVVNRVVIEGNNRVEKALIEGELQARARAPYNQAAVDADVQRILEIYRRSGRGLAQVTPRVVDLPNGTVDVVYTVVEGDKTGVKEIRFVGNNQVSSGRLRGVMQTTETNLLSFLKSTDLYDPDRIAADLELIRRYYLKNGYADFRVVSSDVQFDPTGGGYIITIAVEEGEQYRVGNVSVDSRLPGVDAEAVRRGVTTSAGAVYNAEAVERSVQAVTTNVARQGNPFVQVRPVGTRDPSTRTINLGYVIEEGPRIYIERINVRGNSRTRDYVVRREFELGEGDAYNQVLVDRAERRLNNLGYFKRVRISNEPGSSADRVVVNVDVEDQSTGAFSISGGYSTADGFIGEVSVTETNFLGRGQYVRLAGQLGQRSHGIDFSFTEPYFLGYRMSAGIDLFSKFSDQTRYSRYENRMTGGQLRLGLPFTEQFTITARYSLYQQELEIPNDEDQPFNDCSAPIPGYTVVNSAGIASRAFCEGNGEASLAIKESQGESLTSLAGLTFNYNTLDSTRDPRNGFYAEVKTDFAGLGGDSRYFRMTGDARYYHELFEDVVGIARVQGGHIMGLGGDNDGNGGDLRIIDHFFMGPSLVRGFATNGLGPRDVSSLDSRANAIGGTTYFAGSVEVQFPIPLLPRELGLKGAVFADAGTLFGYEGPTTFNIGGGSILDPLDNCVPQGDTPQNCIRVLDSEKLRSSVGASLLWSSPLGPIRFDYAVALSKEEGLVDANGNRYGGDRTQAFRFSGGTRF</sequence>
<proteinExistence type="inferred from homology"/>
<feature type="chain" id="PRO_5038195326" description="Outer membrane protein assembly factor BamA" evidence="8">
    <location>
        <begin position="30"/>
        <end position="793"/>
    </location>
</feature>
<dbReference type="Pfam" id="PF01103">
    <property type="entry name" value="Omp85"/>
    <property type="match status" value="1"/>
</dbReference>
<comment type="subunit">
    <text evidence="8">Part of the Bam complex.</text>
</comment>
<evidence type="ECO:0000256" key="4">
    <source>
        <dbReference type="ARBA" id="ARBA00022729"/>
    </source>
</evidence>
<keyword evidence="6 8" id="KW-0472">Membrane</keyword>
<keyword evidence="4 8" id="KW-0732">Signal</keyword>
<feature type="domain" description="POTRA" evidence="10">
    <location>
        <begin position="51"/>
        <end position="128"/>
    </location>
</feature>
<dbReference type="PROSITE" id="PS51779">
    <property type="entry name" value="POTRA"/>
    <property type="match status" value="3"/>
</dbReference>
<dbReference type="HAMAP" id="MF_01430">
    <property type="entry name" value="OM_assembly_BamA"/>
    <property type="match status" value="1"/>
</dbReference>
<keyword evidence="7 8" id="KW-0998">Cell outer membrane</keyword>